<comment type="caution">
    <text evidence="6">The sequence shown here is derived from an EMBL/GenBank/DDBJ whole genome shotgun (WGS) entry which is preliminary data.</text>
</comment>
<name>A0ABU4C5Y9_RHOGO</name>
<dbReference type="Proteomes" id="UP001185927">
    <property type="component" value="Unassembled WGS sequence"/>
</dbReference>
<dbReference type="PANTHER" id="PTHR42847">
    <property type="entry name" value="ALKANESULFONATE MONOOXYGENASE"/>
    <property type="match status" value="1"/>
</dbReference>
<dbReference type="CDD" id="cd01094">
    <property type="entry name" value="Alkanesulfonate_monoxygenase"/>
    <property type="match status" value="1"/>
</dbReference>
<dbReference type="Pfam" id="PF00296">
    <property type="entry name" value="Bac_luciferase"/>
    <property type="match status" value="1"/>
</dbReference>
<evidence type="ECO:0000256" key="4">
    <source>
        <dbReference type="ARBA" id="ARBA00023033"/>
    </source>
</evidence>
<dbReference type="InterPro" id="IPR036661">
    <property type="entry name" value="Luciferase-like_sf"/>
</dbReference>
<dbReference type="Gene3D" id="3.20.20.30">
    <property type="entry name" value="Luciferase-like domain"/>
    <property type="match status" value="1"/>
</dbReference>
<dbReference type="InterPro" id="IPR050172">
    <property type="entry name" value="SsuD_RutA_monooxygenase"/>
</dbReference>
<dbReference type="SUPFAM" id="SSF51679">
    <property type="entry name" value="Bacterial luciferase-like"/>
    <property type="match status" value="1"/>
</dbReference>
<keyword evidence="7" id="KW-1185">Reference proteome</keyword>
<evidence type="ECO:0000256" key="1">
    <source>
        <dbReference type="ARBA" id="ARBA00022630"/>
    </source>
</evidence>
<proteinExistence type="predicted"/>
<accession>A0ABU4C5Y9</accession>
<organism evidence="6 7">
    <name type="scientific">Rhodococcus globerulus</name>
    <dbReference type="NCBI Taxonomy" id="33008"/>
    <lineage>
        <taxon>Bacteria</taxon>
        <taxon>Bacillati</taxon>
        <taxon>Actinomycetota</taxon>
        <taxon>Actinomycetes</taxon>
        <taxon>Mycobacteriales</taxon>
        <taxon>Nocardiaceae</taxon>
        <taxon>Rhodococcus</taxon>
    </lineage>
</organism>
<keyword evidence="2" id="KW-0288">FMN</keyword>
<protein>
    <submittedName>
        <fullName evidence="6">LLM class flavin-dependent oxidoreductase</fullName>
        <ecNumber evidence="6">1.-.-.-</ecNumber>
    </submittedName>
</protein>
<dbReference type="EC" id="1.-.-.-" evidence="6"/>
<evidence type="ECO:0000259" key="5">
    <source>
        <dbReference type="Pfam" id="PF00296"/>
    </source>
</evidence>
<evidence type="ECO:0000313" key="6">
    <source>
        <dbReference type="EMBL" id="MDV6271676.1"/>
    </source>
</evidence>
<evidence type="ECO:0000313" key="7">
    <source>
        <dbReference type="Proteomes" id="UP001185927"/>
    </source>
</evidence>
<sequence>MALELRSWINPQPYTTSYSTAPIAREAAYFSTAPEPVTVDPDHIRREAREYEDAGYGSSIIPQSATWPDVAATAGWALAHTDRLRLVLAHRPGVQAPTAAARSLATLDRLSGGRAAVHIILGHADLHRDGDFVDHENRYERAAEYLDIYTRTLTSTEPFDYTGEYYRVEGAFSGVLPSSNPRPVISLPGGSERGINLAARYGDVVAFHGKSLADTAESIRQTRERAQHHDRRVGFWVNLNFQVGATDGAAWDHVRALERAIERLKAYRSRSGSGAVPSILTERSQQHADAGNEVIDSALYLGLSRVGGATPTLVGSPSTIADAVLAYHELGVGIVTLGGYAATPEKVELRSETLRLIRQAAAARDNSAVAV</sequence>
<evidence type="ECO:0000256" key="2">
    <source>
        <dbReference type="ARBA" id="ARBA00022643"/>
    </source>
</evidence>
<keyword evidence="3 6" id="KW-0560">Oxidoreductase</keyword>
<evidence type="ECO:0000256" key="3">
    <source>
        <dbReference type="ARBA" id="ARBA00023002"/>
    </source>
</evidence>
<gene>
    <name evidence="6" type="ORF">R3Q16_34365</name>
</gene>
<dbReference type="PANTHER" id="PTHR42847:SF9">
    <property type="entry name" value="BLL6451 PROTEIN"/>
    <property type="match status" value="1"/>
</dbReference>
<dbReference type="InterPro" id="IPR011251">
    <property type="entry name" value="Luciferase-like_dom"/>
</dbReference>
<dbReference type="RefSeq" id="WP_317546297.1">
    <property type="nucleotide sequence ID" value="NZ_JAWLKB010000066.1"/>
</dbReference>
<dbReference type="GO" id="GO:0016491">
    <property type="term" value="F:oxidoreductase activity"/>
    <property type="evidence" value="ECO:0007669"/>
    <property type="project" value="UniProtKB-KW"/>
</dbReference>
<reference evidence="6 7" key="1">
    <citation type="submission" date="2023-10" db="EMBL/GenBank/DDBJ databases">
        <title>Development of a sustainable strategy for remediation of hydrocarbon-contaminated territories based on the waste exchange concept.</title>
        <authorList>
            <person name="Krivoruchko A."/>
        </authorList>
    </citation>
    <scope>NUCLEOTIDE SEQUENCE [LARGE SCALE GENOMIC DNA]</scope>
    <source>
        <strain evidence="6 7">IEGM 1203</strain>
    </source>
</reference>
<feature type="domain" description="Luciferase-like" evidence="5">
    <location>
        <begin position="39"/>
        <end position="332"/>
    </location>
</feature>
<dbReference type="EMBL" id="JAWLKB010000066">
    <property type="protein sequence ID" value="MDV6271676.1"/>
    <property type="molecule type" value="Genomic_DNA"/>
</dbReference>
<keyword evidence="1" id="KW-0285">Flavoprotein</keyword>
<keyword evidence="4" id="KW-0503">Monooxygenase</keyword>